<comment type="caution">
    <text evidence="2">The sequence shown here is derived from an EMBL/GenBank/DDBJ whole genome shotgun (WGS) entry which is preliminary data.</text>
</comment>
<dbReference type="Proteomes" id="UP000717624">
    <property type="component" value="Unassembled WGS sequence"/>
</dbReference>
<gene>
    <name evidence="2" type="ORF">JOD01_000728</name>
</gene>
<feature type="transmembrane region" description="Helical" evidence="1">
    <location>
        <begin position="37"/>
        <end position="54"/>
    </location>
</feature>
<proteinExistence type="predicted"/>
<keyword evidence="3" id="KW-1185">Reference proteome</keyword>
<feature type="transmembrane region" description="Helical" evidence="1">
    <location>
        <begin position="7"/>
        <end position="25"/>
    </location>
</feature>
<dbReference type="RefSeq" id="WP_204516868.1">
    <property type="nucleotide sequence ID" value="NZ_BAABIN010000015.1"/>
</dbReference>
<keyword evidence="1" id="KW-0812">Transmembrane</keyword>
<dbReference type="AlphaFoldDB" id="A0A938XWT3"/>
<reference evidence="2" key="1">
    <citation type="submission" date="2021-01" db="EMBL/GenBank/DDBJ databases">
        <title>Genomic Encyclopedia of Type Strains, Phase IV (KMG-IV): sequencing the most valuable type-strain genomes for metagenomic binning, comparative biology and taxonomic classification.</title>
        <authorList>
            <person name="Goeker M."/>
        </authorList>
    </citation>
    <scope>NUCLEOTIDE SEQUENCE</scope>
    <source>
        <strain evidence="2">DSM 25523</strain>
    </source>
</reference>
<evidence type="ECO:0000313" key="2">
    <source>
        <dbReference type="EMBL" id="MBM7589130.1"/>
    </source>
</evidence>
<evidence type="ECO:0000313" key="3">
    <source>
        <dbReference type="Proteomes" id="UP000717624"/>
    </source>
</evidence>
<dbReference type="EMBL" id="JAFBEB010000002">
    <property type="protein sequence ID" value="MBM7589130.1"/>
    <property type="molecule type" value="Genomic_DNA"/>
</dbReference>
<evidence type="ECO:0000256" key="1">
    <source>
        <dbReference type="SAM" id="Phobius"/>
    </source>
</evidence>
<name>A0A938XWT3_9BACL</name>
<protein>
    <submittedName>
        <fullName evidence="2">Uncharacterized protein</fullName>
    </submittedName>
</protein>
<sequence>MNSRLSTTTANLLIVIHLIILYYWIFSWEQLTTVPGLIIWLGSIAGGFVCHRFGKQTGKLPAGRLQLVKVTTLLTSILALLSLLIEFAVRSMP</sequence>
<keyword evidence="1" id="KW-0472">Membrane</keyword>
<accession>A0A938XWT3</accession>
<keyword evidence="1" id="KW-1133">Transmembrane helix</keyword>
<feature type="transmembrane region" description="Helical" evidence="1">
    <location>
        <begin position="66"/>
        <end position="89"/>
    </location>
</feature>
<organism evidence="2 3">
    <name type="scientific">Brevibacillus fulvus</name>
    <dbReference type="NCBI Taxonomy" id="1125967"/>
    <lineage>
        <taxon>Bacteria</taxon>
        <taxon>Bacillati</taxon>
        <taxon>Bacillota</taxon>
        <taxon>Bacilli</taxon>
        <taxon>Bacillales</taxon>
        <taxon>Paenibacillaceae</taxon>
        <taxon>Brevibacillus</taxon>
    </lineage>
</organism>